<feature type="transmembrane region" description="Helical" evidence="2">
    <location>
        <begin position="6"/>
        <end position="24"/>
    </location>
</feature>
<keyword evidence="4" id="KW-1185">Reference proteome</keyword>
<name>A0ABP3XLK2_9SPHN</name>
<sequence length="90" mass="10103">MNPFEMVIGIVLIVTIGSIVRAKYGVRRDRHGNEFLAANNAATEAETRALQAEIRALKDRIQVLERIATDTNRAVTLDQEIESLRDRSLP</sequence>
<organism evidence="3 4">
    <name type="scientific">Sphingopyxis soli</name>
    <dbReference type="NCBI Taxonomy" id="592051"/>
    <lineage>
        <taxon>Bacteria</taxon>
        <taxon>Pseudomonadati</taxon>
        <taxon>Pseudomonadota</taxon>
        <taxon>Alphaproteobacteria</taxon>
        <taxon>Sphingomonadales</taxon>
        <taxon>Sphingomonadaceae</taxon>
        <taxon>Sphingopyxis</taxon>
    </lineage>
</organism>
<keyword evidence="2" id="KW-0812">Transmembrane</keyword>
<proteinExistence type="predicted"/>
<reference evidence="4" key="1">
    <citation type="journal article" date="2019" name="Int. J. Syst. Evol. Microbiol.">
        <title>The Global Catalogue of Microorganisms (GCM) 10K type strain sequencing project: providing services to taxonomists for standard genome sequencing and annotation.</title>
        <authorList>
            <consortium name="The Broad Institute Genomics Platform"/>
            <consortium name="The Broad Institute Genome Sequencing Center for Infectious Disease"/>
            <person name="Wu L."/>
            <person name="Ma J."/>
        </authorList>
    </citation>
    <scope>NUCLEOTIDE SEQUENCE [LARGE SCALE GENOMIC DNA]</scope>
    <source>
        <strain evidence="4">JCM 15910</strain>
    </source>
</reference>
<keyword evidence="2" id="KW-0472">Membrane</keyword>
<protein>
    <submittedName>
        <fullName evidence="3">Uncharacterized protein</fullName>
    </submittedName>
</protein>
<comment type="caution">
    <text evidence="3">The sequence shown here is derived from an EMBL/GenBank/DDBJ whole genome shotgun (WGS) entry which is preliminary data.</text>
</comment>
<dbReference type="EMBL" id="BAAAFE010000009">
    <property type="protein sequence ID" value="GAA0866488.1"/>
    <property type="molecule type" value="Genomic_DNA"/>
</dbReference>
<evidence type="ECO:0000256" key="2">
    <source>
        <dbReference type="SAM" id="Phobius"/>
    </source>
</evidence>
<feature type="coiled-coil region" evidence="1">
    <location>
        <begin position="33"/>
        <end position="74"/>
    </location>
</feature>
<keyword evidence="2" id="KW-1133">Transmembrane helix</keyword>
<dbReference type="Proteomes" id="UP001500738">
    <property type="component" value="Unassembled WGS sequence"/>
</dbReference>
<dbReference type="RefSeq" id="WP_215350361.1">
    <property type="nucleotide sequence ID" value="NZ_BAAAFE010000009.1"/>
</dbReference>
<evidence type="ECO:0000313" key="4">
    <source>
        <dbReference type="Proteomes" id="UP001500738"/>
    </source>
</evidence>
<evidence type="ECO:0000313" key="3">
    <source>
        <dbReference type="EMBL" id="GAA0866488.1"/>
    </source>
</evidence>
<keyword evidence="1" id="KW-0175">Coiled coil</keyword>
<gene>
    <name evidence="3" type="ORF">GCM10009115_29530</name>
</gene>
<evidence type="ECO:0000256" key="1">
    <source>
        <dbReference type="SAM" id="Coils"/>
    </source>
</evidence>
<accession>A0ABP3XLK2</accession>